<evidence type="ECO:0000256" key="3">
    <source>
        <dbReference type="ARBA" id="ARBA00022679"/>
    </source>
</evidence>
<organism evidence="7 8">
    <name type="scientific">Collybiopsis confluens</name>
    <dbReference type="NCBI Taxonomy" id="2823264"/>
    <lineage>
        <taxon>Eukaryota</taxon>
        <taxon>Fungi</taxon>
        <taxon>Dikarya</taxon>
        <taxon>Basidiomycota</taxon>
        <taxon>Agaricomycotina</taxon>
        <taxon>Agaricomycetes</taxon>
        <taxon>Agaricomycetidae</taxon>
        <taxon>Agaricales</taxon>
        <taxon>Marasmiineae</taxon>
        <taxon>Omphalotaceae</taxon>
        <taxon>Collybiopsis</taxon>
    </lineage>
</organism>
<evidence type="ECO:0000313" key="7">
    <source>
        <dbReference type="EMBL" id="KAF5390295.1"/>
    </source>
</evidence>
<evidence type="ECO:0000256" key="1">
    <source>
        <dbReference type="ARBA" id="ARBA00004718"/>
    </source>
</evidence>
<protein>
    <recommendedName>
        <fullName evidence="6">PINIT domain-containing protein</fullName>
    </recommendedName>
</protein>
<sequence>MYEETTYSCRLVELQFKESPFFRVEDTVSSVLECPESQNAADRRQSVLQFTLKQDHVNKLKAADSKYHLRLFCTSSIFHSPGQAFRSFPSPCPIEFPPTCEVRVNAAQISASLKGLKKKPGTAPPPELDKYVNLNTSSNRVDMIYVNSQQPSQPKKFFLVVKLVESISVKSLVDSLKQDHFESSEKIKQQKDDDIVAGPQKMSLKCPLTLARINTPCRSSNVNEQTTTWLCPVCEKTLEVHDLIIDGFSESILKDCPDSIDDVMVEADALECFSAKAIVPIRAPLVPQILGLNGMPKTDEITVLDSDDEDEGRVKRELSPSSATTSTSRRCYRFDHRLGRRRFSAPRSSEKRKASEAVSPTEGIWKKTRPNEGATSSRTNGDSYFRNSTHSAPANTARLPSLNQSPSNSPSLHSFANRPNSNGSPPVNEYSSSTHSRWN</sequence>
<evidence type="ECO:0000256" key="2">
    <source>
        <dbReference type="ARBA" id="ARBA00005383"/>
    </source>
</evidence>
<feature type="compositionally biased region" description="Polar residues" evidence="5">
    <location>
        <begin position="417"/>
        <end position="439"/>
    </location>
</feature>
<dbReference type="EMBL" id="JAACJN010000016">
    <property type="protein sequence ID" value="KAF5390295.1"/>
    <property type="molecule type" value="Genomic_DNA"/>
</dbReference>
<dbReference type="Gene3D" id="3.30.40.10">
    <property type="entry name" value="Zinc/RING finger domain, C3HC4 (zinc finger)"/>
    <property type="match status" value="1"/>
</dbReference>
<keyword evidence="3" id="KW-0808">Transferase</keyword>
<comment type="similarity">
    <text evidence="2">Belongs to the PIAS family.</text>
</comment>
<dbReference type="Pfam" id="PF14324">
    <property type="entry name" value="PINIT"/>
    <property type="match status" value="1"/>
</dbReference>
<dbReference type="Proteomes" id="UP000518752">
    <property type="component" value="Unassembled WGS sequence"/>
</dbReference>
<dbReference type="InterPro" id="IPR023321">
    <property type="entry name" value="PINIT"/>
</dbReference>
<name>A0A8H5HVP0_9AGAR</name>
<dbReference type="PANTHER" id="PTHR10782">
    <property type="entry name" value="ZINC FINGER MIZ DOMAIN-CONTAINING PROTEIN"/>
    <property type="match status" value="1"/>
</dbReference>
<gene>
    <name evidence="7" type="ORF">D9757_002990</name>
</gene>
<feature type="compositionally biased region" description="Polar residues" evidence="5">
    <location>
        <begin position="373"/>
        <end position="394"/>
    </location>
</feature>
<keyword evidence="8" id="KW-1185">Reference proteome</keyword>
<dbReference type="InterPro" id="IPR013083">
    <property type="entry name" value="Znf_RING/FYVE/PHD"/>
</dbReference>
<accession>A0A8H5HVP0</accession>
<dbReference type="PROSITE" id="PS51466">
    <property type="entry name" value="PINIT"/>
    <property type="match status" value="1"/>
</dbReference>
<dbReference type="InterPro" id="IPR038654">
    <property type="entry name" value="PINIT_sf"/>
</dbReference>
<dbReference type="PANTHER" id="PTHR10782:SF4">
    <property type="entry name" value="TONALLI, ISOFORM E"/>
    <property type="match status" value="1"/>
</dbReference>
<feature type="compositionally biased region" description="Low complexity" evidence="5">
    <location>
        <begin position="319"/>
        <end position="328"/>
    </location>
</feature>
<dbReference type="Gene3D" id="2.60.120.780">
    <property type="entry name" value="PINIT domain"/>
    <property type="match status" value="1"/>
</dbReference>
<evidence type="ECO:0000256" key="4">
    <source>
        <dbReference type="ARBA" id="ARBA00022786"/>
    </source>
</evidence>
<dbReference type="GO" id="GO:0000785">
    <property type="term" value="C:chromatin"/>
    <property type="evidence" value="ECO:0007669"/>
    <property type="project" value="TreeGrafter"/>
</dbReference>
<evidence type="ECO:0000256" key="5">
    <source>
        <dbReference type="SAM" id="MobiDB-lite"/>
    </source>
</evidence>
<dbReference type="GO" id="GO:0061665">
    <property type="term" value="F:SUMO ligase activity"/>
    <property type="evidence" value="ECO:0007669"/>
    <property type="project" value="TreeGrafter"/>
</dbReference>
<proteinExistence type="inferred from homology"/>
<comment type="pathway">
    <text evidence="1">Protein modification; protein sumoylation.</text>
</comment>
<feature type="compositionally biased region" description="Low complexity" evidence="5">
    <location>
        <begin position="399"/>
        <end position="414"/>
    </location>
</feature>
<comment type="caution">
    <text evidence="7">The sequence shown here is derived from an EMBL/GenBank/DDBJ whole genome shotgun (WGS) entry which is preliminary data.</text>
</comment>
<dbReference type="OrthoDB" id="28127at2759"/>
<feature type="domain" description="PINIT" evidence="6">
    <location>
        <begin position="3"/>
        <end position="167"/>
    </location>
</feature>
<keyword evidence="4" id="KW-0833">Ubl conjugation pathway</keyword>
<dbReference type="UniPathway" id="UPA00886"/>
<reference evidence="7 8" key="1">
    <citation type="journal article" date="2020" name="ISME J.">
        <title>Uncovering the hidden diversity of litter-decomposition mechanisms in mushroom-forming fungi.</title>
        <authorList>
            <person name="Floudas D."/>
            <person name="Bentzer J."/>
            <person name="Ahren D."/>
            <person name="Johansson T."/>
            <person name="Persson P."/>
            <person name="Tunlid A."/>
        </authorList>
    </citation>
    <scope>NUCLEOTIDE SEQUENCE [LARGE SCALE GENOMIC DNA]</scope>
    <source>
        <strain evidence="7 8">CBS 406.79</strain>
    </source>
</reference>
<evidence type="ECO:0000259" key="6">
    <source>
        <dbReference type="PROSITE" id="PS51466"/>
    </source>
</evidence>
<dbReference type="GO" id="GO:0016925">
    <property type="term" value="P:protein sumoylation"/>
    <property type="evidence" value="ECO:0007669"/>
    <property type="project" value="UniProtKB-UniPathway"/>
</dbReference>
<dbReference type="AlphaFoldDB" id="A0A8H5HVP0"/>
<evidence type="ECO:0000313" key="8">
    <source>
        <dbReference type="Proteomes" id="UP000518752"/>
    </source>
</evidence>
<feature type="region of interest" description="Disordered" evidence="5">
    <location>
        <begin position="305"/>
        <end position="439"/>
    </location>
</feature>